<proteinExistence type="inferred from homology"/>
<dbReference type="OrthoDB" id="9784450at2"/>
<dbReference type="PATRIC" id="fig|1217691.3.peg.1111"/>
<comment type="caution">
    <text evidence="6">The sequence shown here is derived from an EMBL/GenBank/DDBJ whole genome shotgun (WGS) entry which is preliminary data.</text>
</comment>
<dbReference type="InterPro" id="IPR003593">
    <property type="entry name" value="AAA+_ATPase"/>
</dbReference>
<evidence type="ECO:0000256" key="3">
    <source>
        <dbReference type="ARBA" id="ARBA00022741"/>
    </source>
</evidence>
<evidence type="ECO:0000313" key="7">
    <source>
        <dbReference type="Proteomes" id="UP000014024"/>
    </source>
</evidence>
<evidence type="ECO:0000259" key="5">
    <source>
        <dbReference type="PROSITE" id="PS50893"/>
    </source>
</evidence>
<comment type="similarity">
    <text evidence="1">Belongs to the ABC transporter superfamily.</text>
</comment>
<dbReference type="PROSITE" id="PS50893">
    <property type="entry name" value="ABC_TRANSPORTER_2"/>
    <property type="match status" value="2"/>
</dbReference>
<dbReference type="InterPro" id="IPR050319">
    <property type="entry name" value="ABC_transp_ATP-bind"/>
</dbReference>
<dbReference type="SUPFAM" id="SSF52540">
    <property type="entry name" value="P-loop containing nucleoside triphosphate hydrolases"/>
    <property type="match status" value="2"/>
</dbReference>
<keyword evidence="3" id="KW-0547">Nucleotide-binding</keyword>
<dbReference type="Proteomes" id="UP000014024">
    <property type="component" value="Unassembled WGS sequence"/>
</dbReference>
<protein>
    <recommendedName>
        <fullName evidence="5">ABC transporter domain-containing protein</fullName>
    </recommendedName>
</protein>
<dbReference type="NCBIfam" id="NF008453">
    <property type="entry name" value="PRK11308.1"/>
    <property type="match status" value="2"/>
</dbReference>
<dbReference type="Pfam" id="PF08352">
    <property type="entry name" value="oligo_HPY"/>
    <property type="match status" value="1"/>
</dbReference>
<reference evidence="6 7" key="1">
    <citation type="submission" date="2013-02" db="EMBL/GenBank/DDBJ databases">
        <title>The Genome Sequence of Acinetobacter sp. ANC 4050.</title>
        <authorList>
            <consortium name="The Broad Institute Genome Sequencing Platform"/>
            <consortium name="The Broad Institute Genome Sequencing Center for Infectious Disease"/>
            <person name="Cerqueira G."/>
            <person name="Feldgarden M."/>
            <person name="Courvalin P."/>
            <person name="Perichon B."/>
            <person name="Grillot-Courvalin C."/>
            <person name="Clermont D."/>
            <person name="Rocha E."/>
            <person name="Yoon E.-J."/>
            <person name="Nemec A."/>
            <person name="Walker B."/>
            <person name="Young S.K."/>
            <person name="Zeng Q."/>
            <person name="Gargeya S."/>
            <person name="Fitzgerald M."/>
            <person name="Haas B."/>
            <person name="Abouelleil A."/>
            <person name="Alvarado L."/>
            <person name="Arachchi H.M."/>
            <person name="Berlin A.M."/>
            <person name="Chapman S.B."/>
            <person name="Dewar J."/>
            <person name="Goldberg J."/>
            <person name="Griggs A."/>
            <person name="Gujja S."/>
            <person name="Hansen M."/>
            <person name="Howarth C."/>
            <person name="Imamovic A."/>
            <person name="Larimer J."/>
            <person name="McCowan C."/>
            <person name="Murphy C."/>
            <person name="Neiman D."/>
            <person name="Pearson M."/>
            <person name="Priest M."/>
            <person name="Roberts A."/>
            <person name="Saif S."/>
            <person name="Shea T."/>
            <person name="Sisk P."/>
            <person name="Sykes S."/>
            <person name="Wortman J."/>
            <person name="Nusbaum C."/>
            <person name="Birren B."/>
        </authorList>
    </citation>
    <scope>NUCLEOTIDE SEQUENCE [LARGE SCALE GENOMIC DNA]</scope>
    <source>
        <strain evidence="6 7">ANC 4050</strain>
    </source>
</reference>
<feature type="domain" description="ABC transporter" evidence="5">
    <location>
        <begin position="12"/>
        <end position="265"/>
    </location>
</feature>
<dbReference type="EMBL" id="APQM01000006">
    <property type="protein sequence ID" value="EOQ69435.1"/>
    <property type="molecule type" value="Genomic_DNA"/>
</dbReference>
<dbReference type="InterPro" id="IPR027417">
    <property type="entry name" value="P-loop_NTPase"/>
</dbReference>
<dbReference type="GO" id="GO:0015833">
    <property type="term" value="P:peptide transport"/>
    <property type="evidence" value="ECO:0007669"/>
    <property type="project" value="InterPro"/>
</dbReference>
<dbReference type="GO" id="GO:0016887">
    <property type="term" value="F:ATP hydrolysis activity"/>
    <property type="evidence" value="ECO:0007669"/>
    <property type="project" value="InterPro"/>
</dbReference>
<feature type="domain" description="ABC transporter" evidence="5">
    <location>
        <begin position="317"/>
        <end position="566"/>
    </location>
</feature>
<accession>R8YJ47</accession>
<dbReference type="InterPro" id="IPR017871">
    <property type="entry name" value="ABC_transporter-like_CS"/>
</dbReference>
<dbReference type="InterPro" id="IPR013563">
    <property type="entry name" value="Oligopep_ABC_C"/>
</dbReference>
<evidence type="ECO:0000256" key="1">
    <source>
        <dbReference type="ARBA" id="ARBA00005417"/>
    </source>
</evidence>
<dbReference type="RefSeq" id="WP_016141169.1">
    <property type="nucleotide sequence ID" value="NZ_KB976987.1"/>
</dbReference>
<organism evidence="6 7">
    <name type="scientific">Acinetobacter pittii ANC 4050</name>
    <dbReference type="NCBI Taxonomy" id="1217691"/>
    <lineage>
        <taxon>Bacteria</taxon>
        <taxon>Pseudomonadati</taxon>
        <taxon>Pseudomonadota</taxon>
        <taxon>Gammaproteobacteria</taxon>
        <taxon>Moraxellales</taxon>
        <taxon>Moraxellaceae</taxon>
        <taxon>Acinetobacter</taxon>
        <taxon>Acinetobacter calcoaceticus/baumannii complex</taxon>
    </lineage>
</organism>
<dbReference type="SMART" id="SM00382">
    <property type="entry name" value="AAA"/>
    <property type="match status" value="2"/>
</dbReference>
<evidence type="ECO:0000256" key="4">
    <source>
        <dbReference type="ARBA" id="ARBA00022840"/>
    </source>
</evidence>
<dbReference type="Gene3D" id="3.40.50.300">
    <property type="entry name" value="P-loop containing nucleotide triphosphate hydrolases"/>
    <property type="match status" value="2"/>
</dbReference>
<dbReference type="HOGENOM" id="CLU_000604_86_2_6"/>
<keyword evidence="4" id="KW-0067">ATP-binding</keyword>
<dbReference type="PANTHER" id="PTHR43776:SF7">
    <property type="entry name" value="D,D-DIPEPTIDE TRANSPORT ATP-BINDING PROTEIN DDPF-RELATED"/>
    <property type="match status" value="1"/>
</dbReference>
<gene>
    <name evidence="6" type="ORF">F931_01123</name>
</gene>
<dbReference type="AlphaFoldDB" id="R8YJ47"/>
<dbReference type="InterPro" id="IPR003439">
    <property type="entry name" value="ABC_transporter-like_ATP-bd"/>
</dbReference>
<dbReference type="Pfam" id="PF00005">
    <property type="entry name" value="ABC_tran"/>
    <property type="match status" value="2"/>
</dbReference>
<dbReference type="GO" id="GO:0005524">
    <property type="term" value="F:ATP binding"/>
    <property type="evidence" value="ECO:0007669"/>
    <property type="project" value="UniProtKB-KW"/>
</dbReference>
<evidence type="ECO:0000256" key="2">
    <source>
        <dbReference type="ARBA" id="ARBA00022448"/>
    </source>
</evidence>
<keyword evidence="2" id="KW-0813">Transport</keyword>
<name>R8YJ47_ACIPI</name>
<dbReference type="PANTHER" id="PTHR43776">
    <property type="entry name" value="TRANSPORT ATP-BINDING PROTEIN"/>
    <property type="match status" value="1"/>
</dbReference>
<sequence>MSEQENQNAPLLHVKNLRVSFKGEDKQYIETVKGISFDIPANTTVALVGESGSGKSVTSLATMGLLPVGQSKIDEQSKIIFEGKDLLSLSRTEMRKICGKDIAMIFQEPMSSLNPVFTVGNQIAEVLCLHMGLSRKQARQRVLELLKEVGIPSPETKIDAYPNQLSGGQQQRVMIAMAIACEPKLLIADEPTTALDVTIQKQIIDLLELLRKRRQMSMLFITHDLALVGEIADKVIVMRHGEIREQGVAEEVFEQPKDVYTRALLYCRPQMSQRPYRLPVTSDFMRQEDNILVEQSFDASEIPQRKRGLNGNEQIILEVKDLKKSFYSRKGLFGKEEFQAVKGVSFKLAKGKTLGLVGESGSGKTTVGLLLMRLHQASGGQAFIEGKDILSLTEKEFAKYQRKIQIIFQNPYASLNPRFTIGQILLEPMQIHGIGKDDTERKQIALSLLERVNLPEQAYYRYPHEFSGGQRQRIAIARCLTLKPEILICDESVSALDVSVQAQVLNLLQDLQDEFGLSYIFISHDLSVVKYISDQVMVMNHGEVVEIANSDELYAHPQHDYTKRLLQAIPQGIQHIS</sequence>
<dbReference type="CDD" id="cd03257">
    <property type="entry name" value="ABC_NikE_OppD_transporters"/>
    <property type="match status" value="2"/>
</dbReference>
<evidence type="ECO:0000313" key="6">
    <source>
        <dbReference type="EMBL" id="EOQ69435.1"/>
    </source>
</evidence>
<dbReference type="GO" id="GO:0055085">
    <property type="term" value="P:transmembrane transport"/>
    <property type="evidence" value="ECO:0007669"/>
    <property type="project" value="UniProtKB-ARBA"/>
</dbReference>
<dbReference type="PROSITE" id="PS00211">
    <property type="entry name" value="ABC_TRANSPORTER_1"/>
    <property type="match status" value="2"/>
</dbReference>
<dbReference type="FunFam" id="3.40.50.300:FF:000016">
    <property type="entry name" value="Oligopeptide ABC transporter ATP-binding component"/>
    <property type="match status" value="2"/>
</dbReference>
<dbReference type="NCBIfam" id="NF007739">
    <property type="entry name" value="PRK10419.1"/>
    <property type="match status" value="2"/>
</dbReference>